<dbReference type="AlphaFoldDB" id="A0AAV0PTP4"/>
<dbReference type="Proteomes" id="UP001154282">
    <property type="component" value="Unassembled WGS sequence"/>
</dbReference>
<organism evidence="1 2">
    <name type="scientific">Linum tenue</name>
    <dbReference type="NCBI Taxonomy" id="586396"/>
    <lineage>
        <taxon>Eukaryota</taxon>
        <taxon>Viridiplantae</taxon>
        <taxon>Streptophyta</taxon>
        <taxon>Embryophyta</taxon>
        <taxon>Tracheophyta</taxon>
        <taxon>Spermatophyta</taxon>
        <taxon>Magnoliopsida</taxon>
        <taxon>eudicotyledons</taxon>
        <taxon>Gunneridae</taxon>
        <taxon>Pentapetalae</taxon>
        <taxon>rosids</taxon>
        <taxon>fabids</taxon>
        <taxon>Malpighiales</taxon>
        <taxon>Linaceae</taxon>
        <taxon>Linum</taxon>
    </lineage>
</organism>
<accession>A0AAV0PTP4</accession>
<proteinExistence type="predicted"/>
<sequence length="40" mass="4489">MNLKYEVLECKLDAHEWISRQAGDYEIKLASPGRLPGLGS</sequence>
<gene>
    <name evidence="1" type="ORF">LITE_LOCUS40054</name>
</gene>
<evidence type="ECO:0000313" key="2">
    <source>
        <dbReference type="Proteomes" id="UP001154282"/>
    </source>
</evidence>
<protein>
    <submittedName>
        <fullName evidence="1">Uncharacterized protein</fullName>
    </submittedName>
</protein>
<comment type="caution">
    <text evidence="1">The sequence shown here is derived from an EMBL/GenBank/DDBJ whole genome shotgun (WGS) entry which is preliminary data.</text>
</comment>
<keyword evidence="2" id="KW-1185">Reference proteome</keyword>
<reference evidence="1" key="1">
    <citation type="submission" date="2022-08" db="EMBL/GenBank/DDBJ databases">
        <authorList>
            <person name="Gutierrez-Valencia J."/>
        </authorList>
    </citation>
    <scope>NUCLEOTIDE SEQUENCE</scope>
</reference>
<name>A0AAV0PTP4_9ROSI</name>
<dbReference type="EMBL" id="CAMGYJ010000009">
    <property type="protein sequence ID" value="CAI0474479.1"/>
    <property type="molecule type" value="Genomic_DNA"/>
</dbReference>
<evidence type="ECO:0000313" key="1">
    <source>
        <dbReference type="EMBL" id="CAI0474479.1"/>
    </source>
</evidence>